<evidence type="ECO:0000313" key="2">
    <source>
        <dbReference type="Proteomes" id="UP000001882"/>
    </source>
</evidence>
<accession>D1YVK1</accession>
<dbReference type="STRING" id="304371.MCP_0401"/>
<sequence>MTSPLNIGHLSTVYHTSFILEGTDWLRKAGIEANWRLFASGPDIVKAFENREIDMGYIGLPPVIIGVARGIPFKCIAGGHVEGTVMLAQKQYKTLDELGDVGLVLKQFEGSAIGTPPKGSIHDVIARDLVERLGLSIEVKNYPWADFVLDALVDGEIPAAAGTPPLAVAARRFSGARIVIPPHRLWPNNPSYGIVAREELFDSPGIVMKFLEMHERACNFIREKPAEASKIVAGLTEIVDPEFVREAYRISPKYCSALSPEYVASTMRFVDVLRRMGYISRPVQEEEIFDFRFIRKAHPGPPHYDL</sequence>
<dbReference type="OrthoDB" id="10037at2157"/>
<reference evidence="1 2" key="1">
    <citation type="journal article" date="2007" name="Appl. Environ. Microbiol.">
        <title>Isolation of key methanogens for global methane emission from rice paddy fields: a novel isolate affiliated with the clone cluster rice cluster I.</title>
        <authorList>
            <person name="Sakai S."/>
            <person name="Imachi H."/>
            <person name="Sekiguchi Y."/>
            <person name="Ohashi A."/>
            <person name="Harada H."/>
            <person name="Kamagata Y."/>
        </authorList>
    </citation>
    <scope>NUCLEOTIDE SEQUENCE [LARGE SCALE GENOMIC DNA]</scope>
    <source>
        <strain evidence="2">DSM 17711 / JCM 13418 / NBRC 101707 / SANAE</strain>
    </source>
</reference>
<dbReference type="SUPFAM" id="SSF53850">
    <property type="entry name" value="Periplasmic binding protein-like II"/>
    <property type="match status" value="1"/>
</dbReference>
<evidence type="ECO:0000313" key="1">
    <source>
        <dbReference type="EMBL" id="BAI60473.1"/>
    </source>
</evidence>
<dbReference type="PANTHER" id="PTHR30024">
    <property type="entry name" value="ALIPHATIC SULFONATES-BINDING PROTEIN-RELATED"/>
    <property type="match status" value="1"/>
</dbReference>
<reference evidence="1 2" key="2">
    <citation type="journal article" date="2008" name="Int. J. Syst. Evol. Microbiol.">
        <title>Methanocella paludicola gen. nov., sp. nov., a methane-producing archaeon, the first isolate of the lineage 'Rice Cluster I', and proposal of the new archaeal order Methanocellales ord. nov.</title>
        <authorList>
            <person name="Sakai S."/>
            <person name="Imachi H."/>
            <person name="Hanada S."/>
            <person name="Ohashi A."/>
            <person name="Harada H."/>
            <person name="Kamagata Y."/>
        </authorList>
    </citation>
    <scope>NUCLEOTIDE SEQUENCE [LARGE SCALE GENOMIC DNA]</scope>
    <source>
        <strain evidence="2">DSM 17711 / JCM 13418 / NBRC 101707 / SANAE</strain>
    </source>
</reference>
<dbReference type="GeneID" id="8682715"/>
<proteinExistence type="predicted"/>
<reference evidence="2" key="3">
    <citation type="journal article" date="2011" name="PLoS ONE">
        <title>Genome sequence of a mesophilic hydrogenotrophic methanogen Methanocella paludicola, the first cultivated representative of the order Methanocellales.</title>
        <authorList>
            <person name="Sakai S."/>
            <person name="Takaki Y."/>
            <person name="Shimamura S."/>
            <person name="Sekine M."/>
            <person name="Tajima T."/>
            <person name="Kosugi H."/>
            <person name="Ichikawa N."/>
            <person name="Tasumi E."/>
            <person name="Hiraki A.T."/>
            <person name="Shimizu A."/>
            <person name="Kato Y."/>
            <person name="Nishiko R."/>
            <person name="Mori K."/>
            <person name="Fujita N."/>
            <person name="Imachi H."/>
            <person name="Takai K."/>
        </authorList>
    </citation>
    <scope>NUCLEOTIDE SEQUENCE [LARGE SCALE GENOMIC DNA]</scope>
    <source>
        <strain evidence="2">DSM 17711 / JCM 13418 / NBRC 101707 / SANAE</strain>
    </source>
</reference>
<dbReference type="Pfam" id="PF13379">
    <property type="entry name" value="NMT1_2"/>
    <property type="match status" value="1"/>
</dbReference>
<dbReference type="RefSeq" id="WP_012899153.1">
    <property type="nucleotide sequence ID" value="NC_013665.1"/>
</dbReference>
<keyword evidence="2" id="KW-1185">Reference proteome</keyword>
<dbReference type="AlphaFoldDB" id="D1YVK1"/>
<dbReference type="EMBL" id="AP011532">
    <property type="protein sequence ID" value="BAI60473.1"/>
    <property type="molecule type" value="Genomic_DNA"/>
</dbReference>
<gene>
    <name evidence="1" type="ordered locus">MCP_0401</name>
</gene>
<name>D1YVK1_METPS</name>
<dbReference type="KEGG" id="mpd:MCP_0401"/>
<organism evidence="1 2">
    <name type="scientific">Methanocella paludicola (strain DSM 17711 / JCM 13418 / NBRC 101707 / SANAE)</name>
    <dbReference type="NCBI Taxonomy" id="304371"/>
    <lineage>
        <taxon>Archaea</taxon>
        <taxon>Methanobacteriati</taxon>
        <taxon>Methanobacteriota</taxon>
        <taxon>Stenosarchaea group</taxon>
        <taxon>Methanomicrobia</taxon>
        <taxon>Methanocellales</taxon>
        <taxon>Methanocellaceae</taxon>
        <taxon>Methanocella</taxon>
    </lineage>
</organism>
<dbReference type="PANTHER" id="PTHR30024:SF42">
    <property type="entry name" value="ALIPHATIC SULFONATES-BINDING PROTEIN-RELATED"/>
    <property type="match status" value="1"/>
</dbReference>
<protein>
    <submittedName>
        <fullName evidence="1">ABC transporter</fullName>
    </submittedName>
</protein>
<dbReference type="eggNOG" id="arCOG01803">
    <property type="taxonomic scope" value="Archaea"/>
</dbReference>
<dbReference type="Proteomes" id="UP000001882">
    <property type="component" value="Chromosome"/>
</dbReference>
<dbReference type="Gene3D" id="3.40.190.10">
    <property type="entry name" value="Periplasmic binding protein-like II"/>
    <property type="match status" value="2"/>
</dbReference>
<dbReference type="InParanoid" id="D1YVK1"/>